<evidence type="ECO:0000313" key="3">
    <source>
        <dbReference type="Proteomes" id="UP001146793"/>
    </source>
</evidence>
<dbReference type="AlphaFoldDB" id="A0AAV7YXP4"/>
<feature type="region of interest" description="Disordered" evidence="1">
    <location>
        <begin position="1"/>
        <end position="22"/>
    </location>
</feature>
<sequence>MTDLDPDQEITKESNLPINNKHTKHMRGAIFKRFLQHLKDRNKPTEIEKIENLDEETCLFIARMKQKNGQDYNWNSYRSNVHNLFGAIKDYYLSKGLEEYPELKRQYLTSNRYKRKLTELKVDNKFNKRSRKITKEEELSLFKSLDMEKPEDLILAAFWSIAKYGGLTREENYTLLDEQVRWGSNEMEGKYIQVSKNKDRSQNKKQNGTSTYLMHAKIYDYPEYPYNAYEIITNYKNISTPKKTSNANKFWKSINHCYNCRTLFENRNMGKSMLSKIVREKCRAVGIERGVKLYPSHTKLMPNLESSKRQEQNVTDNYRGGGYNYYPNLNDQYNRQNIPQNIPQNSSLPLIQNIPQNSSSPLIQNIPQNSSLPLIQNIPQNSSLPLIQNIPQNCPLPIIQNIPSLETQQESVLNYNQGSSALNLHLNPQNRGITMATGKTGPVFNFNGGNVTFTFNFNIVNSNVERKRNFETHNTNFEKKKK</sequence>
<name>A0AAV7YXP4_9EUKA</name>
<gene>
    <name evidence="2" type="ORF">M0812_22122</name>
</gene>
<accession>A0AAV7YXP4</accession>
<dbReference type="EMBL" id="JANTQA010000047">
    <property type="protein sequence ID" value="KAJ3433170.1"/>
    <property type="molecule type" value="Genomic_DNA"/>
</dbReference>
<dbReference type="Proteomes" id="UP001146793">
    <property type="component" value="Unassembled WGS sequence"/>
</dbReference>
<reference evidence="2" key="1">
    <citation type="submission" date="2022-08" db="EMBL/GenBank/DDBJ databases">
        <title>Novel sulphate-reducing endosymbionts in the free-living metamonad Anaeramoeba.</title>
        <authorList>
            <person name="Jerlstrom-Hultqvist J."/>
            <person name="Cepicka I."/>
            <person name="Gallot-Lavallee L."/>
            <person name="Salas-Leiva D."/>
            <person name="Curtis B.A."/>
            <person name="Zahonova K."/>
            <person name="Pipaliya S."/>
            <person name="Dacks J."/>
            <person name="Roger A.J."/>
        </authorList>
    </citation>
    <scope>NUCLEOTIDE SEQUENCE</scope>
    <source>
        <strain evidence="2">Busselton2</strain>
    </source>
</reference>
<organism evidence="2 3">
    <name type="scientific">Anaeramoeba flamelloides</name>
    <dbReference type="NCBI Taxonomy" id="1746091"/>
    <lineage>
        <taxon>Eukaryota</taxon>
        <taxon>Metamonada</taxon>
        <taxon>Anaeramoebidae</taxon>
        <taxon>Anaeramoeba</taxon>
    </lineage>
</organism>
<evidence type="ECO:0000256" key="1">
    <source>
        <dbReference type="SAM" id="MobiDB-lite"/>
    </source>
</evidence>
<proteinExistence type="predicted"/>
<evidence type="ECO:0000313" key="2">
    <source>
        <dbReference type="EMBL" id="KAJ3433170.1"/>
    </source>
</evidence>
<comment type="caution">
    <text evidence="2">The sequence shown here is derived from an EMBL/GenBank/DDBJ whole genome shotgun (WGS) entry which is preliminary data.</text>
</comment>
<protein>
    <submittedName>
        <fullName evidence="2">Uncharacterized protein</fullName>
    </submittedName>
</protein>